<dbReference type="SUPFAM" id="SSF81321">
    <property type="entry name" value="Family A G protein-coupled receptor-like"/>
    <property type="match status" value="1"/>
</dbReference>
<dbReference type="PANTHER" id="PTHR24228:SF72">
    <property type="entry name" value="G-PROTEIN COUPLED RECEPTORS FAMILY 1 PROFILE DOMAIN-CONTAINING PROTEIN"/>
    <property type="match status" value="1"/>
</dbReference>
<evidence type="ECO:0000256" key="4">
    <source>
        <dbReference type="ARBA" id="ARBA00022989"/>
    </source>
</evidence>
<evidence type="ECO:0000313" key="11">
    <source>
        <dbReference type="Proteomes" id="UP000694845"/>
    </source>
</evidence>
<protein>
    <submittedName>
        <fullName evidence="12">Melatonin receptor type 1B-A-like</fullName>
    </submittedName>
</protein>
<reference evidence="12" key="1">
    <citation type="submission" date="2025-08" db="UniProtKB">
        <authorList>
            <consortium name="RefSeq"/>
        </authorList>
    </citation>
    <scope>IDENTIFICATION</scope>
</reference>
<dbReference type="CDD" id="cd00637">
    <property type="entry name" value="7tm_classA_rhodopsin-like"/>
    <property type="match status" value="1"/>
</dbReference>
<dbReference type="OrthoDB" id="10044919at2759"/>
<evidence type="ECO:0000256" key="9">
    <source>
        <dbReference type="SAM" id="Phobius"/>
    </source>
</evidence>
<evidence type="ECO:0000256" key="7">
    <source>
        <dbReference type="ARBA" id="ARBA00023170"/>
    </source>
</evidence>
<keyword evidence="7" id="KW-0675">Receptor</keyword>
<keyword evidence="3 9" id="KW-0812">Transmembrane</keyword>
<keyword evidence="2" id="KW-1003">Cell membrane</keyword>
<feature type="transmembrane region" description="Helical" evidence="9">
    <location>
        <begin position="65"/>
        <end position="89"/>
    </location>
</feature>
<organism evidence="11 12">
    <name type="scientific">Acanthaster planci</name>
    <name type="common">Crown-of-thorns starfish</name>
    <dbReference type="NCBI Taxonomy" id="133434"/>
    <lineage>
        <taxon>Eukaryota</taxon>
        <taxon>Metazoa</taxon>
        <taxon>Echinodermata</taxon>
        <taxon>Eleutherozoa</taxon>
        <taxon>Asterozoa</taxon>
        <taxon>Asteroidea</taxon>
        <taxon>Valvatacea</taxon>
        <taxon>Valvatida</taxon>
        <taxon>Acanthasteridae</taxon>
        <taxon>Acanthaster</taxon>
    </lineage>
</organism>
<dbReference type="Pfam" id="PF00001">
    <property type="entry name" value="7tm_1"/>
    <property type="match status" value="1"/>
</dbReference>
<evidence type="ECO:0000256" key="5">
    <source>
        <dbReference type="ARBA" id="ARBA00023040"/>
    </source>
</evidence>
<feature type="transmembrane region" description="Helical" evidence="9">
    <location>
        <begin position="148"/>
        <end position="166"/>
    </location>
</feature>
<evidence type="ECO:0000256" key="1">
    <source>
        <dbReference type="ARBA" id="ARBA00004651"/>
    </source>
</evidence>
<feature type="transmembrane region" description="Helical" evidence="9">
    <location>
        <begin position="28"/>
        <end position="53"/>
    </location>
</feature>
<proteinExistence type="predicted"/>
<keyword evidence="4 9" id="KW-1133">Transmembrane helix</keyword>
<feature type="transmembrane region" description="Helical" evidence="9">
    <location>
        <begin position="191"/>
        <end position="215"/>
    </location>
</feature>
<dbReference type="RefSeq" id="XP_022112119.1">
    <property type="nucleotide sequence ID" value="XM_022256427.1"/>
</dbReference>
<dbReference type="GeneID" id="110991191"/>
<keyword evidence="5" id="KW-0297">G-protein coupled receptor</keyword>
<dbReference type="PROSITE" id="PS50262">
    <property type="entry name" value="G_PROTEIN_RECEP_F1_2"/>
    <property type="match status" value="1"/>
</dbReference>
<dbReference type="GO" id="GO:0005886">
    <property type="term" value="C:plasma membrane"/>
    <property type="evidence" value="ECO:0007669"/>
    <property type="project" value="UniProtKB-SubCell"/>
</dbReference>
<dbReference type="InterPro" id="IPR017452">
    <property type="entry name" value="GPCR_Rhodpsn_7TM"/>
</dbReference>
<evidence type="ECO:0000259" key="10">
    <source>
        <dbReference type="PROSITE" id="PS50262"/>
    </source>
</evidence>
<dbReference type="KEGG" id="aplc:110991191"/>
<dbReference type="AlphaFoldDB" id="A0A8B8A357"/>
<keyword evidence="6 9" id="KW-0472">Membrane</keyword>
<keyword evidence="8" id="KW-0807">Transducer</keyword>
<dbReference type="PRINTS" id="PR00237">
    <property type="entry name" value="GPCRRHODOPSN"/>
</dbReference>
<dbReference type="InterPro" id="IPR000276">
    <property type="entry name" value="GPCR_Rhodpsn"/>
</dbReference>
<sequence>MEVHTDASVVLNSTDSLPFEFSQFSHRVIVATMILIVSLVGTFGNSLVILAVLLSMKIRTATNAFVVNLATADLLACLAVLFDAAALLAKDGLPFSELLCSVCAVVENVSIGCSILSLASIAFNRLLLVTRPAIIYRKVYTPKNIAMLLALTWLIPLFLTLLPSFLNLGDFKYDPKYHMCGSSASHPRSKAFRILVAGVLYPSLLVSIIVCYVLIWRHLRRHTKMISYTREEPLEPITYTAPPLRQLP</sequence>
<dbReference type="Gene3D" id="1.20.1070.10">
    <property type="entry name" value="Rhodopsin 7-helix transmembrane proteins"/>
    <property type="match status" value="1"/>
</dbReference>
<dbReference type="GO" id="GO:0004930">
    <property type="term" value="F:G protein-coupled receptor activity"/>
    <property type="evidence" value="ECO:0007669"/>
    <property type="project" value="UniProtKB-KW"/>
</dbReference>
<gene>
    <name evidence="12" type="primary">LOC110991191</name>
</gene>
<feature type="transmembrane region" description="Helical" evidence="9">
    <location>
        <begin position="109"/>
        <end position="128"/>
    </location>
</feature>
<feature type="domain" description="G-protein coupled receptors family 1 profile" evidence="10">
    <location>
        <begin position="44"/>
        <end position="248"/>
    </location>
</feature>
<comment type="subcellular location">
    <subcellularLocation>
        <location evidence="1">Cell membrane</location>
        <topology evidence="1">Multi-pass membrane protein</topology>
    </subcellularLocation>
</comment>
<dbReference type="PANTHER" id="PTHR24228">
    <property type="entry name" value="B2 BRADYKININ RECEPTOR/ANGIOTENSIN II RECEPTOR"/>
    <property type="match status" value="1"/>
</dbReference>
<evidence type="ECO:0000256" key="6">
    <source>
        <dbReference type="ARBA" id="ARBA00023136"/>
    </source>
</evidence>
<accession>A0A8B8A357</accession>
<dbReference type="Proteomes" id="UP000694845">
    <property type="component" value="Unplaced"/>
</dbReference>
<evidence type="ECO:0000256" key="3">
    <source>
        <dbReference type="ARBA" id="ARBA00022692"/>
    </source>
</evidence>
<evidence type="ECO:0000256" key="2">
    <source>
        <dbReference type="ARBA" id="ARBA00022475"/>
    </source>
</evidence>
<dbReference type="OMA" id="SHATTMF"/>
<evidence type="ECO:0000313" key="12">
    <source>
        <dbReference type="RefSeq" id="XP_022112119.1"/>
    </source>
</evidence>
<evidence type="ECO:0000256" key="8">
    <source>
        <dbReference type="ARBA" id="ARBA00023224"/>
    </source>
</evidence>
<keyword evidence="11" id="KW-1185">Reference proteome</keyword>
<name>A0A8B8A357_ACAPL</name>